<sequence>MIIRRHSCTSPSTQHELWLSGSVSYAIIQYLDVLDIKQWYFDLTLSRVHTSDLAQGCLFLVEAKRLSDPFHPYLVEAVAQDIALLTKQTKYIEHL</sequence>
<proteinExistence type="predicted"/>
<evidence type="ECO:0000313" key="2">
    <source>
        <dbReference type="Proteomes" id="UP000790377"/>
    </source>
</evidence>
<keyword evidence="2" id="KW-1185">Reference proteome</keyword>
<accession>A0ACB8AN88</accession>
<protein>
    <submittedName>
        <fullName evidence="1">Uncharacterized protein</fullName>
    </submittedName>
</protein>
<dbReference type="Proteomes" id="UP000790377">
    <property type="component" value="Unassembled WGS sequence"/>
</dbReference>
<name>A0ACB8AN88_9AGAM</name>
<dbReference type="EMBL" id="MU267608">
    <property type="protein sequence ID" value="KAH7914801.1"/>
    <property type="molecule type" value="Genomic_DNA"/>
</dbReference>
<reference evidence="1" key="1">
    <citation type="journal article" date="2021" name="New Phytol.">
        <title>Evolutionary innovations through gain and loss of genes in the ectomycorrhizal Boletales.</title>
        <authorList>
            <person name="Wu G."/>
            <person name="Miyauchi S."/>
            <person name="Morin E."/>
            <person name="Kuo A."/>
            <person name="Drula E."/>
            <person name="Varga T."/>
            <person name="Kohler A."/>
            <person name="Feng B."/>
            <person name="Cao Y."/>
            <person name="Lipzen A."/>
            <person name="Daum C."/>
            <person name="Hundley H."/>
            <person name="Pangilinan J."/>
            <person name="Johnson J."/>
            <person name="Barry K."/>
            <person name="LaButti K."/>
            <person name="Ng V."/>
            <person name="Ahrendt S."/>
            <person name="Min B."/>
            <person name="Choi I.G."/>
            <person name="Park H."/>
            <person name="Plett J.M."/>
            <person name="Magnuson J."/>
            <person name="Spatafora J.W."/>
            <person name="Nagy L.G."/>
            <person name="Henrissat B."/>
            <person name="Grigoriev I.V."/>
            <person name="Yang Z.L."/>
            <person name="Xu J."/>
            <person name="Martin F.M."/>
        </authorList>
    </citation>
    <scope>NUCLEOTIDE SEQUENCE</scope>
    <source>
        <strain evidence="1">ATCC 28755</strain>
    </source>
</reference>
<gene>
    <name evidence="1" type="ORF">BJ138DRAFT_1142982</name>
</gene>
<comment type="caution">
    <text evidence="1">The sequence shown here is derived from an EMBL/GenBank/DDBJ whole genome shotgun (WGS) entry which is preliminary data.</text>
</comment>
<evidence type="ECO:0000313" key="1">
    <source>
        <dbReference type="EMBL" id="KAH7914801.1"/>
    </source>
</evidence>
<organism evidence="1 2">
    <name type="scientific">Hygrophoropsis aurantiaca</name>
    <dbReference type="NCBI Taxonomy" id="72124"/>
    <lineage>
        <taxon>Eukaryota</taxon>
        <taxon>Fungi</taxon>
        <taxon>Dikarya</taxon>
        <taxon>Basidiomycota</taxon>
        <taxon>Agaricomycotina</taxon>
        <taxon>Agaricomycetes</taxon>
        <taxon>Agaricomycetidae</taxon>
        <taxon>Boletales</taxon>
        <taxon>Coniophorineae</taxon>
        <taxon>Hygrophoropsidaceae</taxon>
        <taxon>Hygrophoropsis</taxon>
    </lineage>
</organism>